<dbReference type="FunFam" id="3.40.50.1820:FF:000024">
    <property type="entry name" value="acyl-coenzyme A thioesterase 4"/>
    <property type="match status" value="1"/>
</dbReference>
<feature type="domain" description="Acyl-CoA thioester hydrolase/bile acid-CoA amino acid N-acetyltransferase" evidence="3">
    <location>
        <begin position="38"/>
        <end position="170"/>
    </location>
</feature>
<name>A0AAV7AJR7_ENGPU</name>
<sequence>MLRVVRRCAAVGLWRAAAVRPVHRAVCLSVDPQSGLADEKLHVRVQGLSPRDAVTLRAVVVDEQGCLFDSCAHYAADSSGSVDLHRDASLGGDYTGVLPMGLLWSLSPSVMEKPYHRLEKKSVYKSPMVVEVLVHEGHTRPKALPGAVLAKTKCERLFIAPGVRRIRLREGAVRGSLFLPPGQGTFPGVIDMFGDDGGLVEYRCSLLASRGFAAMALPYFAFEDLPPAMTEFHLEYFEEAVNFLSRHPKTKGTSVGVIGTGKGADLALSMATYLPKVLAAVSISGCCANTAAPLSYRDVTIPALMYNMSRVKISETAVFDVSEALDDPLDPANSQCLVPIEKAEGSFMFIVGEDDLNWKSSIYAKAAVSRLQENGKKNYNLQSYPGAGHRIDPPCNPFSPVAVDRVLGVPILGGGELKAHCQAQEDSWQKIQEFFRTHLE</sequence>
<evidence type="ECO:0000313" key="5">
    <source>
        <dbReference type="EMBL" id="KAG8561025.1"/>
    </source>
</evidence>
<dbReference type="PANTHER" id="PTHR10824:SF39">
    <property type="entry name" value="DYNEIN AXONEMAL LIGHT CHAIN 1"/>
    <property type="match status" value="1"/>
</dbReference>
<comment type="caution">
    <text evidence="5">The sequence shown here is derived from an EMBL/GenBank/DDBJ whole genome shotgun (WGS) entry which is preliminary data.</text>
</comment>
<dbReference type="GO" id="GO:0006631">
    <property type="term" value="P:fatty acid metabolic process"/>
    <property type="evidence" value="ECO:0007669"/>
    <property type="project" value="UniProtKB-KW"/>
</dbReference>
<reference evidence="5" key="1">
    <citation type="thesis" date="2020" institute="ProQuest LLC" country="789 East Eisenhower Parkway, Ann Arbor, MI, USA">
        <title>Comparative Genomics and Chromosome Evolution.</title>
        <authorList>
            <person name="Mudd A.B."/>
        </authorList>
    </citation>
    <scope>NUCLEOTIDE SEQUENCE</scope>
    <source>
        <strain evidence="5">237g6f4</strain>
        <tissue evidence="5">Blood</tissue>
    </source>
</reference>
<keyword evidence="6" id="KW-1185">Reference proteome</keyword>
<evidence type="ECO:0000256" key="1">
    <source>
        <dbReference type="ARBA" id="ARBA00006538"/>
    </source>
</evidence>
<dbReference type="InterPro" id="IPR042490">
    <property type="entry name" value="Thio_Ohase/BAAT_N"/>
</dbReference>
<feature type="domain" description="BAAT/Acyl-CoA thioester hydrolase C-terminal" evidence="4">
    <location>
        <begin position="233"/>
        <end position="439"/>
    </location>
</feature>
<evidence type="ECO:0000259" key="3">
    <source>
        <dbReference type="Pfam" id="PF04775"/>
    </source>
</evidence>
<dbReference type="InterPro" id="IPR029058">
    <property type="entry name" value="AB_hydrolase_fold"/>
</dbReference>
<evidence type="ECO:0000313" key="6">
    <source>
        <dbReference type="Proteomes" id="UP000824782"/>
    </source>
</evidence>
<proteinExistence type="inferred from homology"/>
<dbReference type="InterPro" id="IPR006862">
    <property type="entry name" value="Thio_Ohase/aa_AcTrfase"/>
</dbReference>
<dbReference type="FunFam" id="2.60.40.2240:FF:000001">
    <property type="entry name" value="acyl-coenzyme A thioesterase 4"/>
    <property type="match status" value="1"/>
</dbReference>
<comment type="similarity">
    <text evidence="1">Belongs to the C/M/P thioester hydrolase family.</text>
</comment>
<dbReference type="EMBL" id="WNYA01000007">
    <property type="protein sequence ID" value="KAG8561025.1"/>
    <property type="molecule type" value="Genomic_DNA"/>
</dbReference>
<evidence type="ECO:0000256" key="2">
    <source>
        <dbReference type="ARBA" id="ARBA00022832"/>
    </source>
</evidence>
<dbReference type="SUPFAM" id="SSF53474">
    <property type="entry name" value="alpha/beta-Hydrolases"/>
    <property type="match status" value="1"/>
</dbReference>
<dbReference type="Gene3D" id="3.40.50.1820">
    <property type="entry name" value="alpha/beta hydrolase"/>
    <property type="match status" value="1"/>
</dbReference>
<dbReference type="Proteomes" id="UP000824782">
    <property type="component" value="Unassembled WGS sequence"/>
</dbReference>
<accession>A0AAV7AJR7</accession>
<dbReference type="PANTHER" id="PTHR10824">
    <property type="entry name" value="ACYL-COENZYME A THIOESTERASE-RELATED"/>
    <property type="match status" value="1"/>
</dbReference>
<gene>
    <name evidence="5" type="ORF">GDO81_015219</name>
</gene>
<dbReference type="GO" id="GO:0047617">
    <property type="term" value="F:fatty acyl-CoA hydrolase activity"/>
    <property type="evidence" value="ECO:0007669"/>
    <property type="project" value="TreeGrafter"/>
</dbReference>
<keyword evidence="2" id="KW-0443">Lipid metabolism</keyword>
<dbReference type="Pfam" id="PF04775">
    <property type="entry name" value="Bile_Hydr_Trans"/>
    <property type="match status" value="1"/>
</dbReference>
<dbReference type="GO" id="GO:0006637">
    <property type="term" value="P:acyl-CoA metabolic process"/>
    <property type="evidence" value="ECO:0007669"/>
    <property type="project" value="InterPro"/>
</dbReference>
<dbReference type="InterPro" id="IPR016662">
    <property type="entry name" value="Acyl-CoA_thioEstase_long-chain"/>
</dbReference>
<dbReference type="PIRSF" id="PIRSF016521">
    <property type="entry name" value="Acyl-CoA_hydro"/>
    <property type="match status" value="1"/>
</dbReference>
<dbReference type="AlphaFoldDB" id="A0AAV7AJR7"/>
<dbReference type="Gene3D" id="2.60.40.2240">
    <property type="entry name" value="Acyl-CoA thioester hydrolase/BAAT N-terminal domain"/>
    <property type="match status" value="1"/>
</dbReference>
<evidence type="ECO:0000259" key="4">
    <source>
        <dbReference type="Pfam" id="PF08840"/>
    </source>
</evidence>
<protein>
    <submittedName>
        <fullName evidence="5">Uncharacterized protein</fullName>
    </submittedName>
</protein>
<dbReference type="Pfam" id="PF08840">
    <property type="entry name" value="BAAT_C"/>
    <property type="match status" value="1"/>
</dbReference>
<keyword evidence="2" id="KW-0276">Fatty acid metabolism</keyword>
<organism evidence="5 6">
    <name type="scientific">Engystomops pustulosus</name>
    <name type="common">Tungara frog</name>
    <name type="synonym">Physalaemus pustulosus</name>
    <dbReference type="NCBI Taxonomy" id="76066"/>
    <lineage>
        <taxon>Eukaryota</taxon>
        <taxon>Metazoa</taxon>
        <taxon>Chordata</taxon>
        <taxon>Craniata</taxon>
        <taxon>Vertebrata</taxon>
        <taxon>Euteleostomi</taxon>
        <taxon>Amphibia</taxon>
        <taxon>Batrachia</taxon>
        <taxon>Anura</taxon>
        <taxon>Neobatrachia</taxon>
        <taxon>Hyloidea</taxon>
        <taxon>Leptodactylidae</taxon>
        <taxon>Leiuperinae</taxon>
        <taxon>Engystomops</taxon>
    </lineage>
</organism>
<dbReference type="InterPro" id="IPR014940">
    <property type="entry name" value="BAAT_C"/>
</dbReference>